<comment type="caution">
    <text evidence="6">The sequence shown here is derived from an EMBL/GenBank/DDBJ whole genome shotgun (WGS) entry which is preliminary data.</text>
</comment>
<feature type="non-terminal residue" evidence="6">
    <location>
        <position position="1"/>
    </location>
</feature>
<dbReference type="InterPro" id="IPR036322">
    <property type="entry name" value="WD40_repeat_dom_sf"/>
</dbReference>
<dbReference type="Gene3D" id="2.130.10.10">
    <property type="entry name" value="YVTN repeat-like/Quinoprotein amine dehydrogenase"/>
    <property type="match status" value="1"/>
</dbReference>
<dbReference type="PANTHER" id="PTHR19865">
    <property type="entry name" value="U3 SMALL NUCLEOLAR RNA INTERACTING PROTEIN 2"/>
    <property type="match status" value="1"/>
</dbReference>
<evidence type="ECO:0000256" key="4">
    <source>
        <dbReference type="ARBA" id="ARBA00023242"/>
    </source>
</evidence>
<evidence type="ECO:0000313" key="6">
    <source>
        <dbReference type="EMBL" id="MCI26749.1"/>
    </source>
</evidence>
<evidence type="ECO:0000256" key="1">
    <source>
        <dbReference type="ARBA" id="ARBA00004123"/>
    </source>
</evidence>
<reference evidence="6 7" key="1">
    <citation type="journal article" date="2018" name="Front. Plant Sci.">
        <title>Red Clover (Trifolium pratense) and Zigzag Clover (T. medium) - A Picture of Genomic Similarities and Differences.</title>
        <authorList>
            <person name="Dluhosova J."/>
            <person name="Istvanek J."/>
            <person name="Nedelnik J."/>
            <person name="Repkova J."/>
        </authorList>
    </citation>
    <scope>NUCLEOTIDE SEQUENCE [LARGE SCALE GENOMIC DNA]</scope>
    <source>
        <strain evidence="7">cv. 10/8</strain>
        <tissue evidence="6">Leaf</tissue>
    </source>
</reference>
<dbReference type="Proteomes" id="UP000265520">
    <property type="component" value="Unassembled WGS sequence"/>
</dbReference>
<dbReference type="AlphaFoldDB" id="A0A392QRZ5"/>
<feature type="repeat" description="WD" evidence="5">
    <location>
        <begin position="60"/>
        <end position="101"/>
    </location>
</feature>
<sequence>KHKQCVTAVALSEDDLKGFSASKDGGIVQWDVESGKCERYKWPSDSVLKSHGLKAPQGSAKKQSRQMLTLAASSDGRYLATGGLDRHIHIWDTRTREHLQVLASSFFENLK</sequence>
<evidence type="ECO:0000256" key="3">
    <source>
        <dbReference type="ARBA" id="ARBA00022737"/>
    </source>
</evidence>
<dbReference type="GO" id="GO:0034511">
    <property type="term" value="F:U3 snoRNA binding"/>
    <property type="evidence" value="ECO:0007669"/>
    <property type="project" value="InterPro"/>
</dbReference>
<dbReference type="InterPro" id="IPR015943">
    <property type="entry name" value="WD40/YVTN_repeat-like_dom_sf"/>
</dbReference>
<dbReference type="PANTHER" id="PTHR19865:SF0">
    <property type="entry name" value="U3 SMALL NUCLEOLAR RNA-INTERACTING PROTEIN 2"/>
    <property type="match status" value="1"/>
</dbReference>
<evidence type="ECO:0000256" key="2">
    <source>
        <dbReference type="ARBA" id="ARBA00022574"/>
    </source>
</evidence>
<proteinExistence type="predicted"/>
<dbReference type="InterPro" id="IPR019775">
    <property type="entry name" value="WD40_repeat_CS"/>
</dbReference>
<protein>
    <submittedName>
        <fullName evidence="6">U3 small nucleolar RNA-interacting protein 2-like</fullName>
    </submittedName>
</protein>
<keyword evidence="2 5" id="KW-0853">WD repeat</keyword>
<feature type="repeat" description="WD" evidence="5">
    <location>
        <begin position="1"/>
        <end position="40"/>
    </location>
</feature>
<dbReference type="GO" id="GO:0032040">
    <property type="term" value="C:small-subunit processome"/>
    <property type="evidence" value="ECO:0007669"/>
    <property type="project" value="TreeGrafter"/>
</dbReference>
<dbReference type="InterPro" id="IPR039241">
    <property type="entry name" value="Rrp9-like"/>
</dbReference>
<dbReference type="InterPro" id="IPR001680">
    <property type="entry name" value="WD40_rpt"/>
</dbReference>
<evidence type="ECO:0000256" key="5">
    <source>
        <dbReference type="PROSITE-ProRule" id="PRU00221"/>
    </source>
</evidence>
<dbReference type="EMBL" id="LXQA010155153">
    <property type="protein sequence ID" value="MCI26749.1"/>
    <property type="molecule type" value="Genomic_DNA"/>
</dbReference>
<dbReference type="Pfam" id="PF00400">
    <property type="entry name" value="WD40"/>
    <property type="match status" value="2"/>
</dbReference>
<organism evidence="6 7">
    <name type="scientific">Trifolium medium</name>
    <dbReference type="NCBI Taxonomy" id="97028"/>
    <lineage>
        <taxon>Eukaryota</taxon>
        <taxon>Viridiplantae</taxon>
        <taxon>Streptophyta</taxon>
        <taxon>Embryophyta</taxon>
        <taxon>Tracheophyta</taxon>
        <taxon>Spermatophyta</taxon>
        <taxon>Magnoliopsida</taxon>
        <taxon>eudicotyledons</taxon>
        <taxon>Gunneridae</taxon>
        <taxon>Pentapetalae</taxon>
        <taxon>rosids</taxon>
        <taxon>fabids</taxon>
        <taxon>Fabales</taxon>
        <taxon>Fabaceae</taxon>
        <taxon>Papilionoideae</taxon>
        <taxon>50 kb inversion clade</taxon>
        <taxon>NPAAA clade</taxon>
        <taxon>Hologalegina</taxon>
        <taxon>IRL clade</taxon>
        <taxon>Trifolieae</taxon>
        <taxon>Trifolium</taxon>
    </lineage>
</organism>
<dbReference type="SMART" id="SM00320">
    <property type="entry name" value="WD40"/>
    <property type="match status" value="2"/>
</dbReference>
<accession>A0A392QRZ5</accession>
<keyword evidence="4" id="KW-0539">Nucleus</keyword>
<dbReference type="PROSITE" id="PS50082">
    <property type="entry name" value="WD_REPEATS_2"/>
    <property type="match status" value="2"/>
</dbReference>
<keyword evidence="7" id="KW-1185">Reference proteome</keyword>
<dbReference type="PROSITE" id="PS50294">
    <property type="entry name" value="WD_REPEATS_REGION"/>
    <property type="match status" value="1"/>
</dbReference>
<name>A0A392QRZ5_9FABA</name>
<comment type="subcellular location">
    <subcellularLocation>
        <location evidence="1">Nucleus</location>
    </subcellularLocation>
</comment>
<dbReference type="SUPFAM" id="SSF50978">
    <property type="entry name" value="WD40 repeat-like"/>
    <property type="match status" value="1"/>
</dbReference>
<evidence type="ECO:0000313" key="7">
    <source>
        <dbReference type="Proteomes" id="UP000265520"/>
    </source>
</evidence>
<dbReference type="PROSITE" id="PS00678">
    <property type="entry name" value="WD_REPEATS_1"/>
    <property type="match status" value="1"/>
</dbReference>
<keyword evidence="3" id="KW-0677">Repeat</keyword>